<evidence type="ECO:0000313" key="3">
    <source>
        <dbReference type="EMBL" id="MFD1628314.1"/>
    </source>
</evidence>
<dbReference type="PANTHER" id="PTHR35580">
    <property type="entry name" value="CELL SURFACE GLYCOPROTEIN (S-LAYER PROTEIN)-LIKE PROTEIN"/>
    <property type="match status" value="1"/>
</dbReference>
<dbReference type="InterPro" id="IPR052918">
    <property type="entry name" value="Motility_Chemotaxis_Reg"/>
</dbReference>
<proteinExistence type="predicted"/>
<dbReference type="Proteomes" id="UP001597118">
    <property type="component" value="Unassembled WGS sequence"/>
</dbReference>
<organism evidence="3 4">
    <name type="scientific">Pseudopedobacter beijingensis</name>
    <dbReference type="NCBI Taxonomy" id="1207056"/>
    <lineage>
        <taxon>Bacteria</taxon>
        <taxon>Pseudomonadati</taxon>
        <taxon>Bacteroidota</taxon>
        <taxon>Sphingobacteriia</taxon>
        <taxon>Sphingobacteriales</taxon>
        <taxon>Sphingobacteriaceae</taxon>
        <taxon>Pseudopedobacter</taxon>
    </lineage>
</organism>
<accession>A0ABW4I8G4</accession>
<name>A0ABW4I8G4_9SPHI</name>
<protein>
    <submittedName>
        <fullName evidence="3">SBBP repeat-containing protein</fullName>
    </submittedName>
</protein>
<dbReference type="PANTHER" id="PTHR35580:SF1">
    <property type="entry name" value="PHYTASE-LIKE DOMAIN-CONTAINING PROTEIN"/>
    <property type="match status" value="1"/>
</dbReference>
<comment type="caution">
    <text evidence="3">The sequence shown here is derived from an EMBL/GenBank/DDBJ whole genome shotgun (WGS) entry which is preliminary data.</text>
</comment>
<dbReference type="EMBL" id="JBHUDG010000001">
    <property type="protein sequence ID" value="MFD1628314.1"/>
    <property type="molecule type" value="Genomic_DNA"/>
</dbReference>
<keyword evidence="1" id="KW-0732">Signal</keyword>
<dbReference type="RefSeq" id="WP_379660701.1">
    <property type="nucleotide sequence ID" value="NZ_JBHUDG010000001.1"/>
</dbReference>
<dbReference type="Gene3D" id="2.80.10.50">
    <property type="match status" value="1"/>
</dbReference>
<reference evidence="4" key="1">
    <citation type="journal article" date="2019" name="Int. J. Syst. Evol. Microbiol.">
        <title>The Global Catalogue of Microorganisms (GCM) 10K type strain sequencing project: providing services to taxonomists for standard genome sequencing and annotation.</title>
        <authorList>
            <consortium name="The Broad Institute Genomics Platform"/>
            <consortium name="The Broad Institute Genome Sequencing Center for Infectious Disease"/>
            <person name="Wu L."/>
            <person name="Ma J."/>
        </authorList>
    </citation>
    <scope>NUCLEOTIDE SEQUENCE [LARGE SCALE GENOMIC DNA]</scope>
    <source>
        <strain evidence="4">CCUG 53762</strain>
    </source>
</reference>
<feature type="chain" id="PRO_5045654760" evidence="1">
    <location>
        <begin position="29"/>
        <end position="668"/>
    </location>
</feature>
<sequence>MYNFYKKYFRQYIYSLILCLATLGTAYAQDISWVNRYGAAGEDIIYASAVDFENNIYTTGTFNGSIDFNEGKGAAVQLSSQGGVDIFITKTAVDGVLLWAKRVGGTGGDYALALAVDDKGAIYITGRFTGTVDFDPGSGVFNLAATSGSYDVFVLKLNASGDFVWAKKMGGAGWDVANAIAVDKDKNVVVTGRFDGTANFNSNGSASAINLTAIGQDIFVVKLNSEGNTLWAKRYGGSQDDWGQGVDVDANGSIYVTGFFRDEVLFGGLADQKLISTGATRDVFILKIESQGELSWVKKIGGTSDDRGEALKVDLEGNILITGRIAGTNILFGDDFSLSPGGNFDAFIAKLNQDGDYIWVKSLEGSGDSFGLGLATDNYHSVYIAGYFKGIIDLNPGSCDLEFVSAGDADVFIVKLDADGYFVWGRQMGGINEDRGNTISVDQNANVYTAGYFTGEANFNANLGAHYIVSKGDKDAFLHKIAEKAESDEDNEPLPLYIVNLTGNVDENFNSLKWTLLNQKTNLSFDIERSNGTDAFSAISSLKSANQTHFFYIDNSPFDEHNYYRIKQIDESGEVFYSETLLLKRVKFAKNPLHVYPNPILNNLLTISRTDGRILGNIIINDSLGRLVFSAKEILVDKLSINTTGWLKGLYLIKVQDKTGSNHFKIIK</sequence>
<evidence type="ECO:0000259" key="2">
    <source>
        <dbReference type="Pfam" id="PF18962"/>
    </source>
</evidence>
<keyword evidence="4" id="KW-1185">Reference proteome</keyword>
<feature type="signal peptide" evidence="1">
    <location>
        <begin position="1"/>
        <end position="28"/>
    </location>
</feature>
<dbReference type="Pfam" id="PF06739">
    <property type="entry name" value="SBBP"/>
    <property type="match status" value="1"/>
</dbReference>
<feature type="domain" description="Secretion system C-terminal sorting" evidence="2">
    <location>
        <begin position="595"/>
        <end position="667"/>
    </location>
</feature>
<evidence type="ECO:0000313" key="4">
    <source>
        <dbReference type="Proteomes" id="UP001597118"/>
    </source>
</evidence>
<gene>
    <name evidence="3" type="ORF">ACFSAH_00415</name>
</gene>
<dbReference type="Pfam" id="PF18962">
    <property type="entry name" value="Por_Secre_tail"/>
    <property type="match status" value="1"/>
</dbReference>
<dbReference type="NCBIfam" id="TIGR04183">
    <property type="entry name" value="Por_Secre_tail"/>
    <property type="match status" value="1"/>
</dbReference>
<evidence type="ECO:0000256" key="1">
    <source>
        <dbReference type="SAM" id="SignalP"/>
    </source>
</evidence>
<dbReference type="InterPro" id="IPR026444">
    <property type="entry name" value="Secre_tail"/>
</dbReference>
<dbReference type="InterPro" id="IPR010620">
    <property type="entry name" value="SBBP_repeat"/>
</dbReference>
<dbReference type="SUPFAM" id="SSF101898">
    <property type="entry name" value="NHL repeat"/>
    <property type="match status" value="1"/>
</dbReference>